<gene>
    <name evidence="2" type="ORF">ACFOHV_11750</name>
</gene>
<dbReference type="Proteomes" id="UP001595647">
    <property type="component" value="Unassembled WGS sequence"/>
</dbReference>
<dbReference type="EMBL" id="JBHRTG010000018">
    <property type="protein sequence ID" value="MFC3163945.1"/>
    <property type="molecule type" value="Genomic_DNA"/>
</dbReference>
<accession>A0ABV7I006</accession>
<keyword evidence="3" id="KW-1185">Reference proteome</keyword>
<dbReference type="RefSeq" id="WP_182306370.1">
    <property type="nucleotide sequence ID" value="NZ_CP059896.1"/>
</dbReference>
<sequence>MYAQTETADEAAPKVSGDRGGAQGYRHAGLDPASSAIKSLIAERLFHDADAPWLDAGSRPA</sequence>
<feature type="region of interest" description="Disordered" evidence="1">
    <location>
        <begin position="1"/>
        <end position="29"/>
    </location>
</feature>
<evidence type="ECO:0000256" key="1">
    <source>
        <dbReference type="SAM" id="MobiDB-lite"/>
    </source>
</evidence>
<comment type="caution">
    <text evidence="2">The sequence shown here is derived from an EMBL/GenBank/DDBJ whole genome shotgun (WGS) entry which is preliminary data.</text>
</comment>
<evidence type="ECO:0000313" key="2">
    <source>
        <dbReference type="EMBL" id="MFC3163945.1"/>
    </source>
</evidence>
<protein>
    <submittedName>
        <fullName evidence="2">Uncharacterized protein</fullName>
    </submittedName>
</protein>
<organism evidence="2 3">
    <name type="scientific">Ciceribacter thiooxidans</name>
    <dbReference type="NCBI Taxonomy" id="1969821"/>
    <lineage>
        <taxon>Bacteria</taxon>
        <taxon>Pseudomonadati</taxon>
        <taxon>Pseudomonadota</taxon>
        <taxon>Alphaproteobacteria</taxon>
        <taxon>Hyphomicrobiales</taxon>
        <taxon>Rhizobiaceae</taxon>
        <taxon>Ciceribacter</taxon>
    </lineage>
</organism>
<name>A0ABV7I006_9HYPH</name>
<reference evidence="3" key="1">
    <citation type="journal article" date="2019" name="Int. J. Syst. Evol. Microbiol.">
        <title>The Global Catalogue of Microorganisms (GCM) 10K type strain sequencing project: providing services to taxonomists for standard genome sequencing and annotation.</title>
        <authorList>
            <consortium name="The Broad Institute Genomics Platform"/>
            <consortium name="The Broad Institute Genome Sequencing Center for Infectious Disease"/>
            <person name="Wu L."/>
            <person name="Ma J."/>
        </authorList>
    </citation>
    <scope>NUCLEOTIDE SEQUENCE [LARGE SCALE GENOMIC DNA]</scope>
    <source>
        <strain evidence="3">KCTC 52231</strain>
    </source>
</reference>
<proteinExistence type="predicted"/>
<evidence type="ECO:0000313" key="3">
    <source>
        <dbReference type="Proteomes" id="UP001595647"/>
    </source>
</evidence>